<name>A0A9P7EZU8_9AGAM</name>
<evidence type="ECO:0000313" key="2">
    <source>
        <dbReference type="Proteomes" id="UP000823399"/>
    </source>
</evidence>
<gene>
    <name evidence="1" type="ORF">F5147DRAFT_560134</name>
</gene>
<protein>
    <submittedName>
        <fullName evidence="1">Uncharacterized protein</fullName>
    </submittedName>
</protein>
<evidence type="ECO:0000313" key="1">
    <source>
        <dbReference type="EMBL" id="KAG2100646.1"/>
    </source>
</evidence>
<feature type="non-terminal residue" evidence="1">
    <location>
        <position position="121"/>
    </location>
</feature>
<organism evidence="1 2">
    <name type="scientific">Suillus discolor</name>
    <dbReference type="NCBI Taxonomy" id="1912936"/>
    <lineage>
        <taxon>Eukaryota</taxon>
        <taxon>Fungi</taxon>
        <taxon>Dikarya</taxon>
        <taxon>Basidiomycota</taxon>
        <taxon>Agaricomycotina</taxon>
        <taxon>Agaricomycetes</taxon>
        <taxon>Agaricomycetidae</taxon>
        <taxon>Boletales</taxon>
        <taxon>Suillineae</taxon>
        <taxon>Suillaceae</taxon>
        <taxon>Suillus</taxon>
    </lineage>
</organism>
<reference evidence="1" key="1">
    <citation type="journal article" date="2020" name="New Phytol.">
        <title>Comparative genomics reveals dynamic genome evolution in host specialist ectomycorrhizal fungi.</title>
        <authorList>
            <person name="Lofgren L.A."/>
            <person name="Nguyen N.H."/>
            <person name="Vilgalys R."/>
            <person name="Ruytinx J."/>
            <person name="Liao H.L."/>
            <person name="Branco S."/>
            <person name="Kuo A."/>
            <person name="LaButti K."/>
            <person name="Lipzen A."/>
            <person name="Andreopoulos W."/>
            <person name="Pangilinan J."/>
            <person name="Riley R."/>
            <person name="Hundley H."/>
            <person name="Na H."/>
            <person name="Barry K."/>
            <person name="Grigoriev I.V."/>
            <person name="Stajich J.E."/>
            <person name="Kennedy P.G."/>
        </authorList>
    </citation>
    <scope>NUCLEOTIDE SEQUENCE</scope>
    <source>
        <strain evidence="1">FC423</strain>
    </source>
</reference>
<accession>A0A9P7EZU8</accession>
<comment type="caution">
    <text evidence="1">The sequence shown here is derived from an EMBL/GenBank/DDBJ whole genome shotgun (WGS) entry which is preliminary data.</text>
</comment>
<dbReference type="Proteomes" id="UP000823399">
    <property type="component" value="Unassembled WGS sequence"/>
</dbReference>
<sequence>YTRHTDPFNPIRVTEILRQIKIGDDLTTEQCEQVTSLCSEFADTFALAISEVFPVDFKTFKLSFPEETTFKTKVNQRPLTPPQWEYLYERLNKLKKAGIIRRIEPEDVKAASPTMLAQKVH</sequence>
<dbReference type="EMBL" id="JABBWM010000053">
    <property type="protein sequence ID" value="KAG2100646.1"/>
    <property type="molecule type" value="Genomic_DNA"/>
</dbReference>
<keyword evidence="2" id="KW-1185">Reference proteome</keyword>
<dbReference type="RefSeq" id="XP_041289589.1">
    <property type="nucleotide sequence ID" value="XM_041430576.1"/>
</dbReference>
<dbReference type="OrthoDB" id="3363652at2759"/>
<dbReference type="AlphaFoldDB" id="A0A9P7EZU8"/>
<dbReference type="GeneID" id="64692835"/>
<proteinExistence type="predicted"/>
<feature type="non-terminal residue" evidence="1">
    <location>
        <position position="1"/>
    </location>
</feature>